<evidence type="ECO:0000256" key="8">
    <source>
        <dbReference type="SAM" id="MobiDB-lite"/>
    </source>
</evidence>
<dbReference type="AlphaFoldDB" id="A0AA37XBG2"/>
<dbReference type="Proteomes" id="UP001157160">
    <property type="component" value="Unassembled WGS sequence"/>
</dbReference>
<keyword evidence="2" id="KW-0813">Transport</keyword>
<dbReference type="Gene3D" id="1.20.5.3310">
    <property type="match status" value="1"/>
</dbReference>
<dbReference type="EMBL" id="BSUL01000001">
    <property type="protein sequence ID" value="GMA28621.1"/>
    <property type="molecule type" value="Genomic_DNA"/>
</dbReference>
<evidence type="ECO:0000256" key="1">
    <source>
        <dbReference type="ARBA" id="ARBA00004167"/>
    </source>
</evidence>
<dbReference type="GO" id="GO:0015031">
    <property type="term" value="P:protein transport"/>
    <property type="evidence" value="ECO:0007669"/>
    <property type="project" value="UniProtKB-KW"/>
</dbReference>
<sequence>MLGLSIDKLLIVAIVAACIIGPARLPGYAKRLGETVRGLRAFLDDARTRVEAETGLSSEDWTSLDPRQYDPRRIVREALSEPAGPDAEPLTSARPATVAGSSAHPRRVLAPRSAGHSAAAGAAAASAPSAPAAAAAPGAAAPGAAAPGAAAPAAATPGAAAATPAAAPSVTPSAAGPPPDRTRDSTPAQRR</sequence>
<feature type="compositionally biased region" description="Low complexity" evidence="8">
    <location>
        <begin position="130"/>
        <end position="174"/>
    </location>
</feature>
<dbReference type="GO" id="GO:0016020">
    <property type="term" value="C:membrane"/>
    <property type="evidence" value="ECO:0007669"/>
    <property type="project" value="UniProtKB-ARBA"/>
</dbReference>
<keyword evidence="5" id="KW-1133">Transmembrane helix</keyword>
<dbReference type="PRINTS" id="PR01506">
    <property type="entry name" value="TATBPROTEIN"/>
</dbReference>
<evidence type="ECO:0000313" key="9">
    <source>
        <dbReference type="EMBL" id="GMA28621.1"/>
    </source>
</evidence>
<name>A0AA37XBG2_9MICO</name>
<keyword evidence="10" id="KW-1185">Reference proteome</keyword>
<comment type="subcellular location">
    <subcellularLocation>
        <location evidence="1">Membrane</location>
        <topology evidence="1">Single-pass membrane protein</topology>
    </subcellularLocation>
</comment>
<evidence type="ECO:0000256" key="3">
    <source>
        <dbReference type="ARBA" id="ARBA00022692"/>
    </source>
</evidence>
<keyword evidence="6" id="KW-0811">Translocation</keyword>
<accession>A0AA37XBG2</accession>
<proteinExistence type="predicted"/>
<reference evidence="9 10" key="1">
    <citation type="journal article" date="2014" name="Int. J. Syst. Evol. Microbiol.">
        <title>Complete genome sequence of Corynebacterium casei LMG S-19264T (=DSM 44701T), isolated from a smear-ripened cheese.</title>
        <authorList>
            <consortium name="US DOE Joint Genome Institute (JGI-PGF)"/>
            <person name="Walter F."/>
            <person name="Albersmeier A."/>
            <person name="Kalinowski J."/>
            <person name="Ruckert C."/>
        </authorList>
    </citation>
    <scope>NUCLEOTIDE SEQUENCE [LARGE SCALE GENOMIC DNA]</scope>
    <source>
        <strain evidence="9 10">NBRC 112289</strain>
    </source>
</reference>
<comment type="caution">
    <text evidence="9">The sequence shown here is derived from an EMBL/GenBank/DDBJ whole genome shotgun (WGS) entry which is preliminary data.</text>
</comment>
<evidence type="ECO:0000256" key="5">
    <source>
        <dbReference type="ARBA" id="ARBA00022989"/>
    </source>
</evidence>
<keyword evidence="7" id="KW-0472">Membrane</keyword>
<dbReference type="InterPro" id="IPR003369">
    <property type="entry name" value="TatA/B/E"/>
</dbReference>
<evidence type="ECO:0000256" key="7">
    <source>
        <dbReference type="ARBA" id="ARBA00023136"/>
    </source>
</evidence>
<organism evidence="9 10">
    <name type="scientific">Arenivirga flava</name>
    <dbReference type="NCBI Taxonomy" id="1930060"/>
    <lineage>
        <taxon>Bacteria</taxon>
        <taxon>Bacillati</taxon>
        <taxon>Actinomycetota</taxon>
        <taxon>Actinomycetes</taxon>
        <taxon>Micrococcales</taxon>
        <taxon>Microbacteriaceae</taxon>
        <taxon>Arenivirga</taxon>
    </lineage>
</organism>
<evidence type="ECO:0000313" key="10">
    <source>
        <dbReference type="Proteomes" id="UP001157160"/>
    </source>
</evidence>
<feature type="region of interest" description="Disordered" evidence="8">
    <location>
        <begin position="130"/>
        <end position="191"/>
    </location>
</feature>
<protein>
    <recommendedName>
        <fullName evidence="11">Sec-independent protein translocase TatB</fullName>
    </recommendedName>
</protein>
<keyword evidence="4" id="KW-0653">Protein transport</keyword>
<evidence type="ECO:0008006" key="11">
    <source>
        <dbReference type="Google" id="ProtNLM"/>
    </source>
</evidence>
<dbReference type="RefSeq" id="WP_284231937.1">
    <property type="nucleotide sequence ID" value="NZ_BSUL01000001.1"/>
</dbReference>
<evidence type="ECO:0000256" key="6">
    <source>
        <dbReference type="ARBA" id="ARBA00023010"/>
    </source>
</evidence>
<keyword evidence="3" id="KW-0812">Transmembrane</keyword>
<evidence type="ECO:0000256" key="2">
    <source>
        <dbReference type="ARBA" id="ARBA00022448"/>
    </source>
</evidence>
<evidence type="ECO:0000256" key="4">
    <source>
        <dbReference type="ARBA" id="ARBA00022927"/>
    </source>
</evidence>
<feature type="region of interest" description="Disordered" evidence="8">
    <location>
        <begin position="79"/>
        <end position="105"/>
    </location>
</feature>
<gene>
    <name evidence="9" type="ORF">GCM10025874_18740</name>
</gene>
<dbReference type="Pfam" id="PF02416">
    <property type="entry name" value="TatA_B_E"/>
    <property type="match status" value="1"/>
</dbReference>